<feature type="compositionally biased region" description="Low complexity" evidence="1">
    <location>
        <begin position="281"/>
        <end position="312"/>
    </location>
</feature>
<dbReference type="Proteomes" id="UP000296049">
    <property type="component" value="Unassembled WGS sequence"/>
</dbReference>
<dbReference type="PANTHER" id="PTHR14932:SF1">
    <property type="entry name" value="RAB-LIKE PROTEIN 6"/>
    <property type="match status" value="1"/>
</dbReference>
<evidence type="ECO:0000313" key="3">
    <source>
        <dbReference type="Proteomes" id="UP000296049"/>
    </source>
</evidence>
<feature type="compositionally biased region" description="Basic and acidic residues" evidence="1">
    <location>
        <begin position="592"/>
        <end position="607"/>
    </location>
</feature>
<dbReference type="PRINTS" id="PR00449">
    <property type="entry name" value="RASTRNSFRMNG"/>
</dbReference>
<feature type="compositionally biased region" description="Basic and acidic residues" evidence="1">
    <location>
        <begin position="413"/>
        <end position="438"/>
    </location>
</feature>
<feature type="non-terminal residue" evidence="2">
    <location>
        <position position="655"/>
    </location>
</feature>
<proteinExistence type="predicted"/>
<dbReference type="GO" id="GO:0005634">
    <property type="term" value="C:nucleus"/>
    <property type="evidence" value="ECO:0007669"/>
    <property type="project" value="TreeGrafter"/>
</dbReference>
<dbReference type="PROSITE" id="PS51419">
    <property type="entry name" value="RAB"/>
    <property type="match status" value="1"/>
</dbReference>
<keyword evidence="3" id="KW-1185">Reference proteome</keyword>
<dbReference type="GO" id="GO:0005525">
    <property type="term" value="F:GTP binding"/>
    <property type="evidence" value="ECO:0007669"/>
    <property type="project" value="InterPro"/>
</dbReference>
<dbReference type="EMBL" id="KB742736">
    <property type="protein sequence ID" value="EOB04883.1"/>
    <property type="molecule type" value="Genomic_DNA"/>
</dbReference>
<dbReference type="SMART" id="SM00175">
    <property type="entry name" value="RAB"/>
    <property type="match status" value="1"/>
</dbReference>
<name>R0LWP7_ANAPL</name>
<gene>
    <name evidence="2" type="ORF">Anapl_03070</name>
</gene>
<reference evidence="3" key="1">
    <citation type="journal article" date="2013" name="Nat. Genet.">
        <title>The duck genome and transcriptome provide insight into an avian influenza virus reservoir species.</title>
        <authorList>
            <person name="Huang Y."/>
            <person name="Li Y."/>
            <person name="Burt D.W."/>
            <person name="Chen H."/>
            <person name="Zhang Y."/>
            <person name="Qian W."/>
            <person name="Kim H."/>
            <person name="Gan S."/>
            <person name="Zhao Y."/>
            <person name="Li J."/>
            <person name="Yi K."/>
            <person name="Feng H."/>
            <person name="Zhu P."/>
            <person name="Li B."/>
            <person name="Liu Q."/>
            <person name="Fairley S."/>
            <person name="Magor K.E."/>
            <person name="Du Z."/>
            <person name="Hu X."/>
            <person name="Goodman L."/>
            <person name="Tafer H."/>
            <person name="Vignal A."/>
            <person name="Lee T."/>
            <person name="Kim K.W."/>
            <person name="Sheng Z."/>
            <person name="An Y."/>
            <person name="Searle S."/>
            <person name="Herrero J."/>
            <person name="Groenen M.A."/>
            <person name="Crooijmans R.P."/>
            <person name="Faraut T."/>
            <person name="Cai Q."/>
            <person name="Webster R.G."/>
            <person name="Aldridge J.R."/>
            <person name="Warren W.C."/>
            <person name="Bartschat S."/>
            <person name="Kehr S."/>
            <person name="Marz M."/>
            <person name="Stadler P.F."/>
            <person name="Smith J."/>
            <person name="Kraus R.H."/>
            <person name="Zhao Y."/>
            <person name="Ren L."/>
            <person name="Fei J."/>
            <person name="Morisson M."/>
            <person name="Kaiser P."/>
            <person name="Griffin D.K."/>
            <person name="Rao M."/>
            <person name="Pitel F."/>
            <person name="Wang J."/>
            <person name="Li N."/>
        </authorList>
    </citation>
    <scope>NUCLEOTIDE SEQUENCE [LARGE SCALE GENOMIC DNA]</scope>
</reference>
<dbReference type="AlphaFoldDB" id="R0LWP7"/>
<dbReference type="PANTHER" id="PTHR14932">
    <property type="entry name" value="RAS GTPASE-RELATED"/>
    <property type="match status" value="1"/>
</dbReference>
<feature type="compositionally biased region" description="Acidic residues" evidence="1">
    <location>
        <begin position="582"/>
        <end position="591"/>
    </location>
</feature>
<dbReference type="SUPFAM" id="SSF52540">
    <property type="entry name" value="P-loop containing nucleoside triphosphate hydrolases"/>
    <property type="match status" value="1"/>
</dbReference>
<accession>R0LWP7</accession>
<feature type="compositionally biased region" description="Pro residues" evidence="1">
    <location>
        <begin position="355"/>
        <end position="365"/>
    </location>
</feature>
<feature type="compositionally biased region" description="Pro residues" evidence="1">
    <location>
        <begin position="328"/>
        <end position="339"/>
    </location>
</feature>
<feature type="compositionally biased region" description="Low complexity" evidence="1">
    <location>
        <begin position="340"/>
        <end position="354"/>
    </location>
</feature>
<feature type="region of interest" description="Disordered" evidence="1">
    <location>
        <begin position="275"/>
        <end position="627"/>
    </location>
</feature>
<dbReference type="GO" id="GO:0005829">
    <property type="term" value="C:cytosol"/>
    <property type="evidence" value="ECO:0007669"/>
    <property type="project" value="TreeGrafter"/>
</dbReference>
<dbReference type="InterPro" id="IPR027417">
    <property type="entry name" value="P-loop_NTPase"/>
</dbReference>
<dbReference type="Gene3D" id="3.40.50.300">
    <property type="entry name" value="P-loop containing nucleotide triphosphate hydrolases"/>
    <property type="match status" value="1"/>
</dbReference>
<sequence length="655" mass="72590">MFSALKKLVGSDQAAVRDKNIPAGLQSMNQALQRRFAKGVQYNMKIVIRGDRNTGKTTLWHRLQGKKFIEEYIPTQEIQVTSIHWNYKTTDDIVKVEVWDVVDKVKSSYLLLLLPLFSQAESEMALDAEFLDVYKNCNGVVMMFDITKQWTFNYILRELPKVPTHVPVCVLGNYRDMGEHRVILPGDVRDFIDNLNRPPGSSYFRYAESSMKNSFGLKYLHKFFNIPFLQLQRETLLRQLETNQLDIDATLEELSVQQETEDQNYELFLEMMEARSRGHTSPPTTNGQSPSSGSQSPIVPPSSTSTGSSSPGTPQPPQPLSTSSAISPEPPSSFSPVPAPEAQQPHTPLPATTTPAPPAAAPPPKRSIISRLFGTSPAPDPSPPQPDAAATPPSRPEAPTKVQSVEDFVPDDSLDHSFLEDPVPQKDKGKLQTKHCIDSESDGEAPGGNPMVAGFQDDLDLDDKIPSRPVLATERVPSKNITLSSEEEEEVKDSKVTPIPDESIDTEHEKKRSSRNSVKPQSEAVLTKATDLKPPDSLPPHSVSERNSSSKLNTMVKEEKPEESDSDQEGLIATQMLSFVMDDPDFESEESDSQRKKMDEFPVREDLSEISDDDASLAKPPQPVKSTVHSFKLKNDSDLFGLGLEETGPKESSEE</sequence>
<dbReference type="Pfam" id="PF08477">
    <property type="entry name" value="Roc"/>
    <property type="match status" value="1"/>
</dbReference>
<evidence type="ECO:0000256" key="1">
    <source>
        <dbReference type="SAM" id="MobiDB-lite"/>
    </source>
</evidence>
<dbReference type="InterPro" id="IPR040385">
    <property type="entry name" value="RABL6"/>
</dbReference>
<protein>
    <submittedName>
        <fullName evidence="2">Putative GTP-binding protein Parf</fullName>
    </submittedName>
</protein>
<evidence type="ECO:0000313" key="2">
    <source>
        <dbReference type="EMBL" id="EOB04883.1"/>
    </source>
</evidence>
<organism evidence="2 3">
    <name type="scientific">Anas platyrhynchos</name>
    <name type="common">Mallard</name>
    <name type="synonym">Anas boschas</name>
    <dbReference type="NCBI Taxonomy" id="8839"/>
    <lineage>
        <taxon>Eukaryota</taxon>
        <taxon>Metazoa</taxon>
        <taxon>Chordata</taxon>
        <taxon>Craniata</taxon>
        <taxon>Vertebrata</taxon>
        <taxon>Euteleostomi</taxon>
        <taxon>Archelosauria</taxon>
        <taxon>Archosauria</taxon>
        <taxon>Dinosauria</taxon>
        <taxon>Saurischia</taxon>
        <taxon>Theropoda</taxon>
        <taxon>Coelurosauria</taxon>
        <taxon>Aves</taxon>
        <taxon>Neognathae</taxon>
        <taxon>Galloanserae</taxon>
        <taxon>Anseriformes</taxon>
        <taxon>Anatidae</taxon>
        <taxon>Anatinae</taxon>
        <taxon>Anas</taxon>
    </lineage>
</organism>